<organism evidence="2 3">
    <name type="scientific">Platanthera guangdongensis</name>
    <dbReference type="NCBI Taxonomy" id="2320717"/>
    <lineage>
        <taxon>Eukaryota</taxon>
        <taxon>Viridiplantae</taxon>
        <taxon>Streptophyta</taxon>
        <taxon>Embryophyta</taxon>
        <taxon>Tracheophyta</taxon>
        <taxon>Spermatophyta</taxon>
        <taxon>Magnoliopsida</taxon>
        <taxon>Liliopsida</taxon>
        <taxon>Asparagales</taxon>
        <taxon>Orchidaceae</taxon>
        <taxon>Orchidoideae</taxon>
        <taxon>Orchideae</taxon>
        <taxon>Orchidinae</taxon>
        <taxon>Platanthera</taxon>
    </lineage>
</organism>
<dbReference type="Proteomes" id="UP001412067">
    <property type="component" value="Unassembled WGS sequence"/>
</dbReference>
<protein>
    <submittedName>
        <fullName evidence="2">Uncharacterized protein</fullName>
    </submittedName>
</protein>
<keyword evidence="3" id="KW-1185">Reference proteome</keyword>
<evidence type="ECO:0000256" key="1">
    <source>
        <dbReference type="SAM" id="MobiDB-lite"/>
    </source>
</evidence>
<dbReference type="EMBL" id="JBBWWR010000001">
    <property type="protein sequence ID" value="KAK8971083.1"/>
    <property type="molecule type" value="Genomic_DNA"/>
</dbReference>
<proteinExistence type="predicted"/>
<evidence type="ECO:0000313" key="2">
    <source>
        <dbReference type="EMBL" id="KAK8971083.1"/>
    </source>
</evidence>
<gene>
    <name evidence="2" type="ORF">KSP40_PGU004371</name>
</gene>
<comment type="caution">
    <text evidence="2">The sequence shown here is derived from an EMBL/GenBank/DDBJ whole genome shotgun (WGS) entry which is preliminary data.</text>
</comment>
<accession>A0ABR2N4M9</accession>
<name>A0ABR2N4M9_9ASPA</name>
<feature type="compositionally biased region" description="Polar residues" evidence="1">
    <location>
        <begin position="10"/>
        <end position="24"/>
    </location>
</feature>
<evidence type="ECO:0000313" key="3">
    <source>
        <dbReference type="Proteomes" id="UP001412067"/>
    </source>
</evidence>
<reference evidence="2 3" key="1">
    <citation type="journal article" date="2022" name="Nat. Plants">
        <title>Genomes of leafy and leafless Platanthera orchids illuminate the evolution of mycoheterotrophy.</title>
        <authorList>
            <person name="Li M.H."/>
            <person name="Liu K.W."/>
            <person name="Li Z."/>
            <person name="Lu H.C."/>
            <person name="Ye Q.L."/>
            <person name="Zhang D."/>
            <person name="Wang J.Y."/>
            <person name="Li Y.F."/>
            <person name="Zhong Z.M."/>
            <person name="Liu X."/>
            <person name="Yu X."/>
            <person name="Liu D.K."/>
            <person name="Tu X.D."/>
            <person name="Liu B."/>
            <person name="Hao Y."/>
            <person name="Liao X.Y."/>
            <person name="Jiang Y.T."/>
            <person name="Sun W.H."/>
            <person name="Chen J."/>
            <person name="Chen Y.Q."/>
            <person name="Ai Y."/>
            <person name="Zhai J.W."/>
            <person name="Wu S.S."/>
            <person name="Zhou Z."/>
            <person name="Hsiao Y.Y."/>
            <person name="Wu W.L."/>
            <person name="Chen Y.Y."/>
            <person name="Lin Y.F."/>
            <person name="Hsu J.L."/>
            <person name="Li C.Y."/>
            <person name="Wang Z.W."/>
            <person name="Zhao X."/>
            <person name="Zhong W.Y."/>
            <person name="Ma X.K."/>
            <person name="Ma L."/>
            <person name="Huang J."/>
            <person name="Chen G.Z."/>
            <person name="Huang M.Z."/>
            <person name="Huang L."/>
            <person name="Peng D.H."/>
            <person name="Luo Y.B."/>
            <person name="Zou S.Q."/>
            <person name="Chen S.P."/>
            <person name="Lan S."/>
            <person name="Tsai W.C."/>
            <person name="Van de Peer Y."/>
            <person name="Liu Z.J."/>
        </authorList>
    </citation>
    <scope>NUCLEOTIDE SEQUENCE [LARGE SCALE GENOMIC DNA]</scope>
    <source>
        <strain evidence="2">Lor288</strain>
    </source>
</reference>
<feature type="region of interest" description="Disordered" evidence="1">
    <location>
        <begin position="1"/>
        <end position="24"/>
    </location>
</feature>
<sequence>MGMQMHAVGNQKTASSIAKSSVQDIKQHNKPMEPLFHGHTTSNKETFVETFARPSESLDKKLEECVGSDLLSLLSMGLERTLISDAVLLILISEEK</sequence>